<comment type="caution">
    <text evidence="3">The sequence shown here is derived from an EMBL/GenBank/DDBJ whole genome shotgun (WGS) entry which is preliminary data.</text>
</comment>
<dbReference type="EMBL" id="JABEBT010000014">
    <property type="protein sequence ID" value="KAF7638162.1"/>
    <property type="molecule type" value="Genomic_DNA"/>
</dbReference>
<dbReference type="AlphaFoldDB" id="A0A8S9ZXY6"/>
<dbReference type="OrthoDB" id="5822275at2759"/>
<reference evidence="3" key="1">
    <citation type="journal article" date="2020" name="Ecol. Evol.">
        <title>Genome structure and content of the rice root-knot nematode (Meloidogyne graminicola).</title>
        <authorList>
            <person name="Phan N.T."/>
            <person name="Danchin E.G.J."/>
            <person name="Klopp C."/>
            <person name="Perfus-Barbeoch L."/>
            <person name="Kozlowski D.K."/>
            <person name="Koutsovoulos G.D."/>
            <person name="Lopez-Roques C."/>
            <person name="Bouchez O."/>
            <person name="Zahm M."/>
            <person name="Besnard G."/>
            <person name="Bellafiore S."/>
        </authorList>
    </citation>
    <scope>NUCLEOTIDE SEQUENCE</scope>
    <source>
        <strain evidence="3">VN-18</strain>
    </source>
</reference>
<gene>
    <name evidence="3" type="ORF">Mgra_00002388</name>
</gene>
<dbReference type="PANTHER" id="PTHR39387:SF1">
    <property type="entry name" value="SHAVENOID, ISOFORM B"/>
    <property type="match status" value="1"/>
</dbReference>
<dbReference type="Proteomes" id="UP000605970">
    <property type="component" value="Unassembled WGS sequence"/>
</dbReference>
<sequence length="303" mass="35019">SQYVPIFNLLNNEEEEQKPLDFNLNINWKENGIKMRSNGGPKCLIETIYFLGNNSKWKEISKNKQIFKLKEREENKTFKGNLLWLGNDKEIKELSGGIVRIELNCATKNNGGINDNFCLTFRIEGQLEFKNIEKKIIIGNNENIEMEVEKGRRIEVIIIILLSIFLFLSLFGSILLWNVCWRVQKRKLVHSLQMQFFHYARQEKDKAITECQLRYQALVKTVAGMRTDNTTTNNNNNCTNLYNTSTTNSSSSSSSNYSENNYFTNSSSSSSSCKYSINNNINEEDKIEEQNGTKRKLYFSSGI</sequence>
<dbReference type="GO" id="GO:0005938">
    <property type="term" value="C:cell cortex"/>
    <property type="evidence" value="ECO:0007669"/>
    <property type="project" value="TreeGrafter"/>
</dbReference>
<accession>A0A8S9ZXY6</accession>
<evidence type="ECO:0000313" key="4">
    <source>
        <dbReference type="Proteomes" id="UP000605970"/>
    </source>
</evidence>
<evidence type="ECO:0000256" key="2">
    <source>
        <dbReference type="SAM" id="Phobius"/>
    </source>
</evidence>
<feature type="transmembrane region" description="Helical" evidence="2">
    <location>
        <begin position="156"/>
        <end position="177"/>
    </location>
</feature>
<keyword evidence="2" id="KW-0472">Membrane</keyword>
<evidence type="ECO:0000256" key="1">
    <source>
        <dbReference type="SAM" id="MobiDB-lite"/>
    </source>
</evidence>
<keyword evidence="2" id="KW-0812">Transmembrane</keyword>
<name>A0A8S9ZXY6_9BILA</name>
<proteinExistence type="predicted"/>
<keyword evidence="4" id="KW-1185">Reference proteome</keyword>
<feature type="non-terminal residue" evidence="3">
    <location>
        <position position="1"/>
    </location>
</feature>
<organism evidence="3 4">
    <name type="scientific">Meloidogyne graminicola</name>
    <dbReference type="NCBI Taxonomy" id="189291"/>
    <lineage>
        <taxon>Eukaryota</taxon>
        <taxon>Metazoa</taxon>
        <taxon>Ecdysozoa</taxon>
        <taxon>Nematoda</taxon>
        <taxon>Chromadorea</taxon>
        <taxon>Rhabditida</taxon>
        <taxon>Tylenchina</taxon>
        <taxon>Tylenchomorpha</taxon>
        <taxon>Tylenchoidea</taxon>
        <taxon>Meloidogynidae</taxon>
        <taxon>Meloidogyninae</taxon>
        <taxon>Meloidogyne</taxon>
    </lineage>
</organism>
<dbReference type="PANTHER" id="PTHR39387">
    <property type="entry name" value="SHAVENOID, ISOFORM B"/>
    <property type="match status" value="1"/>
</dbReference>
<evidence type="ECO:0000313" key="3">
    <source>
        <dbReference type="EMBL" id="KAF7638162.1"/>
    </source>
</evidence>
<protein>
    <submittedName>
        <fullName evidence="3">Uncharacterized protein</fullName>
    </submittedName>
</protein>
<feature type="region of interest" description="Disordered" evidence="1">
    <location>
        <begin position="230"/>
        <end position="255"/>
    </location>
</feature>
<keyword evidence="2" id="KW-1133">Transmembrane helix</keyword>